<sequence>MRGLGGRLRKEDNMAVELSVKNLHKAFGKNQVLNGVDFTVETGHIAALVGPNGAGKSTIMKAVLGLIPTNGGDITIHGKKVGITSHQALDEVGALIEYPGIYPFLTGRQHLALFVTGTKSQKKAKIDWVVNAMQMGGYIDTKAKSYSLGMKQKLGIAQALLNRPKLVILDEPMNGLDPQAVKNLRDVIVQLASGGTSFLISSHILSELEKLADTVLMLNGGQIVEQTTMTALKDAGTKVFTIHTVDDQAARAALSNQGITLLPDATKIQVALTSQDALDQALRALINVNVTIVGVDQVKHDLEGTFLDMINQKGAK</sequence>
<dbReference type="PANTHER" id="PTHR43335">
    <property type="entry name" value="ABC TRANSPORTER, ATP-BINDING PROTEIN"/>
    <property type="match status" value="1"/>
</dbReference>
<name>A0A0R1ZIW0_9LACO</name>
<evidence type="ECO:0000256" key="4">
    <source>
        <dbReference type="ARBA" id="ARBA00022840"/>
    </source>
</evidence>
<keyword evidence="7" id="KW-1185">Reference proteome</keyword>
<dbReference type="GO" id="GO:0016887">
    <property type="term" value="F:ATP hydrolysis activity"/>
    <property type="evidence" value="ECO:0007669"/>
    <property type="project" value="InterPro"/>
</dbReference>
<evidence type="ECO:0000259" key="5">
    <source>
        <dbReference type="PROSITE" id="PS50893"/>
    </source>
</evidence>
<dbReference type="PROSITE" id="PS50893">
    <property type="entry name" value="ABC_TRANSPORTER_2"/>
    <property type="match status" value="1"/>
</dbReference>
<dbReference type="AlphaFoldDB" id="A0A0R1ZIW0"/>
<gene>
    <name evidence="6" type="ORF">FC18_GL001846</name>
</gene>
<feature type="domain" description="ABC transporter" evidence="5">
    <location>
        <begin position="18"/>
        <end position="245"/>
    </location>
</feature>
<evidence type="ECO:0000256" key="1">
    <source>
        <dbReference type="ARBA" id="ARBA00005417"/>
    </source>
</evidence>
<dbReference type="InterPro" id="IPR003439">
    <property type="entry name" value="ABC_transporter-like_ATP-bd"/>
</dbReference>
<proteinExistence type="inferred from homology"/>
<protein>
    <submittedName>
        <fullName evidence="6">ABC transporter-like protein</fullName>
    </submittedName>
</protein>
<dbReference type="STRING" id="1291052.FC18_GL001846"/>
<dbReference type="Pfam" id="PF00005">
    <property type="entry name" value="ABC_tran"/>
    <property type="match status" value="1"/>
</dbReference>
<organism evidence="6 7">
    <name type="scientific">Lacticaseibacillus sharpeae JCM 1186 = DSM 20505</name>
    <dbReference type="NCBI Taxonomy" id="1291052"/>
    <lineage>
        <taxon>Bacteria</taxon>
        <taxon>Bacillati</taxon>
        <taxon>Bacillota</taxon>
        <taxon>Bacilli</taxon>
        <taxon>Lactobacillales</taxon>
        <taxon>Lactobacillaceae</taxon>
        <taxon>Lacticaseibacillus</taxon>
    </lineage>
</organism>
<dbReference type="Gene3D" id="3.40.50.300">
    <property type="entry name" value="P-loop containing nucleotide triphosphate hydrolases"/>
    <property type="match status" value="1"/>
</dbReference>
<dbReference type="PROSITE" id="PS00211">
    <property type="entry name" value="ABC_TRANSPORTER_1"/>
    <property type="match status" value="1"/>
</dbReference>
<dbReference type="InterPro" id="IPR003593">
    <property type="entry name" value="AAA+_ATPase"/>
</dbReference>
<keyword evidence="4" id="KW-0067">ATP-binding</keyword>
<dbReference type="Proteomes" id="UP000051679">
    <property type="component" value="Unassembled WGS sequence"/>
</dbReference>
<evidence type="ECO:0000256" key="2">
    <source>
        <dbReference type="ARBA" id="ARBA00022448"/>
    </source>
</evidence>
<dbReference type="PATRIC" id="fig|1291052.5.peg.1906"/>
<evidence type="ECO:0000256" key="3">
    <source>
        <dbReference type="ARBA" id="ARBA00022741"/>
    </source>
</evidence>
<dbReference type="PANTHER" id="PTHR43335:SF4">
    <property type="entry name" value="ABC TRANSPORTER, ATP-BINDING PROTEIN"/>
    <property type="match status" value="1"/>
</dbReference>
<dbReference type="SMART" id="SM00382">
    <property type="entry name" value="AAA"/>
    <property type="match status" value="1"/>
</dbReference>
<comment type="caution">
    <text evidence="6">The sequence shown here is derived from an EMBL/GenBank/DDBJ whole genome shotgun (WGS) entry which is preliminary data.</text>
</comment>
<comment type="similarity">
    <text evidence="1">Belongs to the ABC transporter superfamily.</text>
</comment>
<dbReference type="EMBL" id="AYYO01000040">
    <property type="protein sequence ID" value="KRM54944.1"/>
    <property type="molecule type" value="Genomic_DNA"/>
</dbReference>
<reference evidence="6 7" key="1">
    <citation type="journal article" date="2015" name="Genome Announc.">
        <title>Expanding the biotechnology potential of lactobacilli through comparative genomics of 213 strains and associated genera.</title>
        <authorList>
            <person name="Sun Z."/>
            <person name="Harris H.M."/>
            <person name="McCann A."/>
            <person name="Guo C."/>
            <person name="Argimon S."/>
            <person name="Zhang W."/>
            <person name="Yang X."/>
            <person name="Jeffery I.B."/>
            <person name="Cooney J.C."/>
            <person name="Kagawa T.F."/>
            <person name="Liu W."/>
            <person name="Song Y."/>
            <person name="Salvetti E."/>
            <person name="Wrobel A."/>
            <person name="Rasinkangas P."/>
            <person name="Parkhill J."/>
            <person name="Rea M.C."/>
            <person name="O'Sullivan O."/>
            <person name="Ritari J."/>
            <person name="Douillard F.P."/>
            <person name="Paul Ross R."/>
            <person name="Yang R."/>
            <person name="Briner A.E."/>
            <person name="Felis G.E."/>
            <person name="de Vos W.M."/>
            <person name="Barrangou R."/>
            <person name="Klaenhammer T.R."/>
            <person name="Caufield P.W."/>
            <person name="Cui Y."/>
            <person name="Zhang H."/>
            <person name="O'Toole P.W."/>
        </authorList>
    </citation>
    <scope>NUCLEOTIDE SEQUENCE [LARGE SCALE GENOMIC DNA]</scope>
    <source>
        <strain evidence="6 7">DSM 20505</strain>
    </source>
</reference>
<dbReference type="SUPFAM" id="SSF52540">
    <property type="entry name" value="P-loop containing nucleoside triphosphate hydrolases"/>
    <property type="match status" value="1"/>
</dbReference>
<evidence type="ECO:0000313" key="6">
    <source>
        <dbReference type="EMBL" id="KRM54944.1"/>
    </source>
</evidence>
<evidence type="ECO:0000313" key="7">
    <source>
        <dbReference type="Proteomes" id="UP000051679"/>
    </source>
</evidence>
<dbReference type="GO" id="GO:0005524">
    <property type="term" value="F:ATP binding"/>
    <property type="evidence" value="ECO:0007669"/>
    <property type="project" value="UniProtKB-KW"/>
</dbReference>
<dbReference type="InterPro" id="IPR027417">
    <property type="entry name" value="P-loop_NTPase"/>
</dbReference>
<keyword evidence="3" id="KW-0547">Nucleotide-binding</keyword>
<keyword evidence="2" id="KW-0813">Transport</keyword>
<dbReference type="InterPro" id="IPR017871">
    <property type="entry name" value="ABC_transporter-like_CS"/>
</dbReference>
<accession>A0A0R1ZIW0</accession>